<name>A0A1M6EZG7_9FIRM</name>
<dbReference type="RefSeq" id="WP_149678388.1">
    <property type="nucleotide sequence ID" value="NZ_DAONMB010000181.1"/>
</dbReference>
<dbReference type="OrthoDB" id="5616024at2"/>
<dbReference type="Pfam" id="PF10719">
    <property type="entry name" value="ComFB"/>
    <property type="match status" value="1"/>
</dbReference>
<dbReference type="AlphaFoldDB" id="A0A1M6EZG7"/>
<accession>A0A1M6EZG7</accession>
<protein>
    <submittedName>
        <fullName evidence="1">Competence protein ComFB</fullName>
    </submittedName>
</protein>
<gene>
    <name evidence="1" type="ORF">SAMN05444373_101451</name>
</gene>
<dbReference type="EMBL" id="FQZP01000014">
    <property type="protein sequence ID" value="SHI90791.1"/>
    <property type="molecule type" value="Genomic_DNA"/>
</dbReference>
<keyword evidence="2" id="KW-1185">Reference proteome</keyword>
<sequence length="92" mass="10354">MLSIKNYMEVIVMNAMDDILKDINMCKCEKCRLDIAAKALNDLPPQYIVSEKGVIYSKINNLKAQFEVDVIAAITKAAILVKRNPKHDETGE</sequence>
<dbReference type="Proteomes" id="UP000324781">
    <property type="component" value="Unassembled WGS sequence"/>
</dbReference>
<proteinExistence type="predicted"/>
<reference evidence="1 2" key="1">
    <citation type="submission" date="2016-11" db="EMBL/GenBank/DDBJ databases">
        <authorList>
            <person name="Varghese N."/>
            <person name="Submissions S."/>
        </authorList>
    </citation>
    <scope>NUCLEOTIDE SEQUENCE [LARGE SCALE GENOMIC DNA]</scope>
    <source>
        <strain evidence="1 2">DSM 19027</strain>
    </source>
</reference>
<evidence type="ECO:0000313" key="1">
    <source>
        <dbReference type="EMBL" id="SHI90791.1"/>
    </source>
</evidence>
<organism evidence="1 2">
    <name type="scientific">Thermoclostridium caenicola</name>
    <dbReference type="NCBI Taxonomy" id="659425"/>
    <lineage>
        <taxon>Bacteria</taxon>
        <taxon>Bacillati</taxon>
        <taxon>Bacillota</taxon>
        <taxon>Clostridia</taxon>
        <taxon>Eubacteriales</taxon>
        <taxon>Oscillospiraceae</taxon>
        <taxon>Thermoclostridium</taxon>
    </lineage>
</organism>
<dbReference type="InterPro" id="IPR019657">
    <property type="entry name" value="ComFB"/>
</dbReference>
<evidence type="ECO:0000313" key="2">
    <source>
        <dbReference type="Proteomes" id="UP000324781"/>
    </source>
</evidence>